<accession>A0A4E0RDM2</accession>
<organism evidence="2 3">
    <name type="scientific">Fasciola hepatica</name>
    <name type="common">Liver fluke</name>
    <dbReference type="NCBI Taxonomy" id="6192"/>
    <lineage>
        <taxon>Eukaryota</taxon>
        <taxon>Metazoa</taxon>
        <taxon>Spiralia</taxon>
        <taxon>Lophotrochozoa</taxon>
        <taxon>Platyhelminthes</taxon>
        <taxon>Trematoda</taxon>
        <taxon>Digenea</taxon>
        <taxon>Plagiorchiida</taxon>
        <taxon>Echinostomata</taxon>
        <taxon>Echinostomatoidea</taxon>
        <taxon>Fasciolidae</taxon>
        <taxon>Fasciola</taxon>
    </lineage>
</organism>
<keyword evidence="3" id="KW-1185">Reference proteome</keyword>
<evidence type="ECO:0000313" key="3">
    <source>
        <dbReference type="Proteomes" id="UP000230066"/>
    </source>
</evidence>
<protein>
    <submittedName>
        <fullName evidence="2">Uncharacterized protein</fullName>
    </submittedName>
</protein>
<evidence type="ECO:0000256" key="1">
    <source>
        <dbReference type="SAM" id="Phobius"/>
    </source>
</evidence>
<comment type="caution">
    <text evidence="2">The sequence shown here is derived from an EMBL/GenBank/DDBJ whole genome shotgun (WGS) entry which is preliminary data.</text>
</comment>
<evidence type="ECO:0000313" key="2">
    <source>
        <dbReference type="EMBL" id="THD24501.1"/>
    </source>
</evidence>
<sequence>MTHLNGFSSPFISLFLLLSIAYLLPVSYPYLIVPHEDWTAAWEPNGLDEQLFRPDYYGEMGEWRKPNVLRTFKRIPTSNPIDVNFLQNSKKAFGRDPQNRQAYSFLRG</sequence>
<feature type="transmembrane region" description="Helical" evidence="1">
    <location>
        <begin position="12"/>
        <end position="33"/>
    </location>
</feature>
<dbReference type="AlphaFoldDB" id="A0A4E0RDM2"/>
<keyword evidence="1" id="KW-1133">Transmembrane helix</keyword>
<name>A0A4E0RDM2_FASHE</name>
<gene>
    <name evidence="2" type="ORF">D915_004435</name>
</gene>
<keyword evidence="1" id="KW-0472">Membrane</keyword>
<proteinExistence type="predicted"/>
<dbReference type="EMBL" id="JXXN02001566">
    <property type="protein sequence ID" value="THD24501.1"/>
    <property type="molecule type" value="Genomic_DNA"/>
</dbReference>
<keyword evidence="1" id="KW-0812">Transmembrane</keyword>
<dbReference type="Proteomes" id="UP000230066">
    <property type="component" value="Unassembled WGS sequence"/>
</dbReference>
<reference evidence="2" key="1">
    <citation type="submission" date="2019-03" db="EMBL/GenBank/DDBJ databases">
        <title>Improved annotation for the trematode Fasciola hepatica.</title>
        <authorList>
            <person name="Choi Y.-J."/>
            <person name="Martin J."/>
            <person name="Mitreva M."/>
        </authorList>
    </citation>
    <scope>NUCLEOTIDE SEQUENCE [LARGE SCALE GENOMIC DNA]</scope>
</reference>